<accession>A0A7W8KDZ9</accession>
<dbReference type="EMBL" id="BNAJ01000004">
    <property type="protein sequence ID" value="GHF44068.1"/>
    <property type="molecule type" value="Genomic_DNA"/>
</dbReference>
<dbReference type="CDD" id="cd06173">
    <property type="entry name" value="MFS_MefA_like"/>
    <property type="match status" value="1"/>
</dbReference>
<evidence type="ECO:0000259" key="7">
    <source>
        <dbReference type="PROSITE" id="PS50850"/>
    </source>
</evidence>
<keyword evidence="4 6" id="KW-1133">Transmembrane helix</keyword>
<dbReference type="PANTHER" id="PTHR23513">
    <property type="entry name" value="INTEGRAL MEMBRANE EFFLUX PROTEIN-RELATED"/>
    <property type="match status" value="1"/>
</dbReference>
<dbReference type="PROSITE" id="PS50850">
    <property type="entry name" value="MFS"/>
    <property type="match status" value="1"/>
</dbReference>
<feature type="transmembrane region" description="Helical" evidence="6">
    <location>
        <begin position="316"/>
        <end position="339"/>
    </location>
</feature>
<dbReference type="InterPro" id="IPR011701">
    <property type="entry name" value="MFS"/>
</dbReference>
<sequence>MFRLLSERSFLALWTGQVVSQVGDRALSLALGYFAYRVTGSVTATALLALASYLPGLLFGSFAGVLADRWPRRRVLLVSQVLQGGVMLLLLLAERPGWLWVAYAVTFAELTLSLVALPAGAALLPGLVGEQRLGRANATLAVGSTVARLLGPPLGGVLAAWGGVRGVVVFDALTFLVAAACFARLPEVPAPRLAPAPDAPATLLGTWWDLGREWREGLSIVRRERVIVALVVVLGLTSLGGTLVDPAYMPWMQAVLHADAATVGLLGTLMGLSTLLGGVVAGWAVDRVPLRRLIVGGTLAVGAVMLALYTRTTVPTALGLMALLGVPMVVANVAISTLVQAATPDVYRGRVYGALGTTNALVGVLATGSAAVAGAGTGPVPLLVLAGSITVLGGVAALVLLPARPAPHPEAA</sequence>
<evidence type="ECO:0000256" key="3">
    <source>
        <dbReference type="ARBA" id="ARBA00022692"/>
    </source>
</evidence>
<reference evidence="8" key="4">
    <citation type="submission" date="2024-05" db="EMBL/GenBank/DDBJ databases">
        <authorList>
            <person name="Sun Q."/>
            <person name="Zhou Y."/>
        </authorList>
    </citation>
    <scope>NUCLEOTIDE SEQUENCE</scope>
    <source>
        <strain evidence="8">CGMCC 1.18437</strain>
    </source>
</reference>
<protein>
    <submittedName>
        <fullName evidence="9">MFS family permease</fullName>
    </submittedName>
    <submittedName>
        <fullName evidence="8">MFS transporter</fullName>
    </submittedName>
</protein>
<feature type="domain" description="Major facilitator superfamily (MFS) profile" evidence="7">
    <location>
        <begin position="9"/>
        <end position="405"/>
    </location>
</feature>
<keyword evidence="2" id="KW-1003">Cell membrane</keyword>
<keyword evidence="5 6" id="KW-0472">Membrane</keyword>
<reference evidence="11" key="2">
    <citation type="journal article" date="2019" name="Int. J. Syst. Evol. Microbiol.">
        <title>The Global Catalogue of Microorganisms (GCM) 10K type strain sequencing project: providing services to taxonomists for standard genome sequencing and annotation.</title>
        <authorList>
            <consortium name="The Broad Institute Genomics Platform"/>
            <consortium name="The Broad Institute Genome Sequencing Center for Infectious Disease"/>
            <person name="Wu L."/>
            <person name="Ma J."/>
        </authorList>
    </citation>
    <scope>NUCLEOTIDE SEQUENCE [LARGE SCALE GENOMIC DNA]</scope>
    <source>
        <strain evidence="11">CGMCC 1.18437</strain>
    </source>
</reference>
<gene>
    <name evidence="8" type="ORF">GCM10017781_20690</name>
    <name evidence="9" type="ORF">HNQ07_001898</name>
</gene>
<dbReference type="Proteomes" id="UP000539473">
    <property type="component" value="Unassembled WGS sequence"/>
</dbReference>
<evidence type="ECO:0000256" key="2">
    <source>
        <dbReference type="ARBA" id="ARBA00022475"/>
    </source>
</evidence>
<feature type="transmembrane region" description="Helical" evidence="6">
    <location>
        <begin position="44"/>
        <end position="67"/>
    </location>
</feature>
<dbReference type="InterPro" id="IPR020846">
    <property type="entry name" value="MFS_dom"/>
</dbReference>
<dbReference type="AlphaFoldDB" id="A0A7W8KDZ9"/>
<evidence type="ECO:0000313" key="10">
    <source>
        <dbReference type="Proteomes" id="UP000539473"/>
    </source>
</evidence>
<dbReference type="PANTHER" id="PTHR23513:SF11">
    <property type="entry name" value="STAPHYLOFERRIN A TRANSPORTER"/>
    <property type="match status" value="1"/>
</dbReference>
<comment type="subcellular location">
    <subcellularLocation>
        <location evidence="1">Cell membrane</location>
        <topology evidence="1">Multi-pass membrane protein</topology>
    </subcellularLocation>
</comment>
<reference evidence="8" key="1">
    <citation type="journal article" date="2014" name="Int. J. Syst. Evol. Microbiol.">
        <title>Complete genome of a new Firmicutes species belonging to the dominant human colonic microbiota ('Ruminococcus bicirculans') reveals two chromosomes and a selective capacity to utilize plant glucans.</title>
        <authorList>
            <consortium name="NISC Comparative Sequencing Program"/>
            <person name="Wegmann U."/>
            <person name="Louis P."/>
            <person name="Goesmann A."/>
            <person name="Henrissat B."/>
            <person name="Duncan S.H."/>
            <person name="Flint H.J."/>
        </authorList>
    </citation>
    <scope>NUCLEOTIDE SEQUENCE</scope>
    <source>
        <strain evidence="8">CGMCC 1.18437</strain>
    </source>
</reference>
<dbReference type="GO" id="GO:0022857">
    <property type="term" value="F:transmembrane transporter activity"/>
    <property type="evidence" value="ECO:0007669"/>
    <property type="project" value="InterPro"/>
</dbReference>
<dbReference type="GO" id="GO:0005886">
    <property type="term" value="C:plasma membrane"/>
    <property type="evidence" value="ECO:0007669"/>
    <property type="project" value="UniProtKB-SubCell"/>
</dbReference>
<evidence type="ECO:0000256" key="4">
    <source>
        <dbReference type="ARBA" id="ARBA00022989"/>
    </source>
</evidence>
<evidence type="ECO:0000313" key="11">
    <source>
        <dbReference type="Proteomes" id="UP000619376"/>
    </source>
</evidence>
<evidence type="ECO:0000256" key="5">
    <source>
        <dbReference type="ARBA" id="ARBA00023136"/>
    </source>
</evidence>
<proteinExistence type="predicted"/>
<feature type="transmembrane region" description="Helical" evidence="6">
    <location>
        <begin position="380"/>
        <end position="401"/>
    </location>
</feature>
<keyword evidence="11" id="KW-1185">Reference proteome</keyword>
<evidence type="ECO:0000256" key="1">
    <source>
        <dbReference type="ARBA" id="ARBA00004651"/>
    </source>
</evidence>
<dbReference type="InterPro" id="IPR036259">
    <property type="entry name" value="MFS_trans_sf"/>
</dbReference>
<organism evidence="9 10">
    <name type="scientific">Deinococcus metalli</name>
    <dbReference type="NCBI Taxonomy" id="1141878"/>
    <lineage>
        <taxon>Bacteria</taxon>
        <taxon>Thermotogati</taxon>
        <taxon>Deinococcota</taxon>
        <taxon>Deinococci</taxon>
        <taxon>Deinococcales</taxon>
        <taxon>Deinococcaceae</taxon>
        <taxon>Deinococcus</taxon>
    </lineage>
</organism>
<dbReference type="RefSeq" id="WP_184111054.1">
    <property type="nucleotide sequence ID" value="NZ_BNAJ01000004.1"/>
</dbReference>
<dbReference type="Gene3D" id="1.20.1250.20">
    <property type="entry name" value="MFS general substrate transporter like domains"/>
    <property type="match status" value="2"/>
</dbReference>
<name>A0A7W8KDZ9_9DEIO</name>
<feature type="transmembrane region" description="Helical" evidence="6">
    <location>
        <begin position="226"/>
        <end position="244"/>
    </location>
</feature>
<evidence type="ECO:0000256" key="6">
    <source>
        <dbReference type="SAM" id="Phobius"/>
    </source>
</evidence>
<feature type="transmembrane region" description="Helical" evidence="6">
    <location>
        <begin position="264"/>
        <end position="285"/>
    </location>
</feature>
<feature type="transmembrane region" description="Helical" evidence="6">
    <location>
        <begin position="292"/>
        <end position="310"/>
    </location>
</feature>
<dbReference type="Pfam" id="PF07690">
    <property type="entry name" value="MFS_1"/>
    <property type="match status" value="1"/>
</dbReference>
<reference evidence="9 10" key="3">
    <citation type="submission" date="2020-08" db="EMBL/GenBank/DDBJ databases">
        <title>Genomic Encyclopedia of Type Strains, Phase IV (KMG-IV): sequencing the most valuable type-strain genomes for metagenomic binning, comparative biology and taxonomic classification.</title>
        <authorList>
            <person name="Goeker M."/>
        </authorList>
    </citation>
    <scope>NUCLEOTIDE SEQUENCE [LARGE SCALE GENOMIC DNA]</scope>
    <source>
        <strain evidence="9 10">DSM 27521</strain>
    </source>
</reference>
<feature type="transmembrane region" description="Helical" evidence="6">
    <location>
        <begin position="99"/>
        <end position="128"/>
    </location>
</feature>
<keyword evidence="3 6" id="KW-0812">Transmembrane</keyword>
<feature type="transmembrane region" description="Helical" evidence="6">
    <location>
        <begin position="74"/>
        <end position="93"/>
    </location>
</feature>
<dbReference type="SUPFAM" id="SSF103473">
    <property type="entry name" value="MFS general substrate transporter"/>
    <property type="match status" value="1"/>
</dbReference>
<comment type="caution">
    <text evidence="9">The sequence shown here is derived from an EMBL/GenBank/DDBJ whole genome shotgun (WGS) entry which is preliminary data.</text>
</comment>
<feature type="transmembrane region" description="Helical" evidence="6">
    <location>
        <begin position="351"/>
        <end position="374"/>
    </location>
</feature>
<evidence type="ECO:0000313" key="8">
    <source>
        <dbReference type="EMBL" id="GHF44068.1"/>
    </source>
</evidence>
<evidence type="ECO:0000313" key="9">
    <source>
        <dbReference type="EMBL" id="MBB5376434.1"/>
    </source>
</evidence>
<dbReference type="Proteomes" id="UP000619376">
    <property type="component" value="Unassembled WGS sequence"/>
</dbReference>
<dbReference type="EMBL" id="JACHFK010000004">
    <property type="protein sequence ID" value="MBB5376434.1"/>
    <property type="molecule type" value="Genomic_DNA"/>
</dbReference>